<dbReference type="FunFam" id="3.40.50.300:FF:001447">
    <property type="entry name" value="Ras-related protein Rab-1B"/>
    <property type="match status" value="1"/>
</dbReference>
<dbReference type="SMART" id="SM00173">
    <property type="entry name" value="RAS"/>
    <property type="match status" value="1"/>
</dbReference>
<dbReference type="InterPro" id="IPR027417">
    <property type="entry name" value="P-loop_NTPase"/>
</dbReference>
<dbReference type="GO" id="GO:0005525">
    <property type="term" value="F:GTP binding"/>
    <property type="evidence" value="ECO:0007669"/>
    <property type="project" value="InterPro"/>
</dbReference>
<comment type="similarity">
    <text evidence="1">Belongs to the small GTPase superfamily. Rab family.</text>
</comment>
<dbReference type="InterPro" id="IPR005225">
    <property type="entry name" value="Small_GTP-bd"/>
</dbReference>
<dbReference type="PROSITE" id="PS51420">
    <property type="entry name" value="RHO"/>
    <property type="match status" value="1"/>
</dbReference>
<dbReference type="SMART" id="SM00175">
    <property type="entry name" value="RAB"/>
    <property type="match status" value="1"/>
</dbReference>
<dbReference type="Pfam" id="PF00071">
    <property type="entry name" value="Ras"/>
    <property type="match status" value="1"/>
</dbReference>
<dbReference type="EMBL" id="GBBK01001053">
    <property type="protein sequence ID" value="JAC23429.1"/>
    <property type="molecule type" value="mRNA"/>
</dbReference>
<dbReference type="PANTHER" id="PTHR47978">
    <property type="match status" value="1"/>
</dbReference>
<accession>A0A023FQ46</accession>
<dbReference type="SMART" id="SM00174">
    <property type="entry name" value="RHO"/>
    <property type="match status" value="1"/>
</dbReference>
<protein>
    <submittedName>
        <fullName evidence="4">Putative rab subfamily protein of small gtpase</fullName>
    </submittedName>
</protein>
<dbReference type="PROSITE" id="PS51421">
    <property type="entry name" value="RAS"/>
    <property type="match status" value="1"/>
</dbReference>
<sequence length="245" mass="27583">MPHMVSLQQELPERRASREHRPSWTSTRQNMGVKLQTADLKVIILGDSSVGKTSLLVRYLEKRFEEYPKATLGAAFTLKMRGKHNIAIWDTAGQERYVGLSMFYCRNADVAIMAFDVTSRESFKALMTRYVQLLSMVDDFALKVIVGTKTDLLGTAERQVSVAEAETFARSLNPGLPKDKVPYFETSSATGENIDQVFEYIFEYCSRERGLLSCCLNNVHEKDLKTVTLTPGTFKIGRSVANCCI</sequence>
<dbReference type="SUPFAM" id="SSF52540">
    <property type="entry name" value="P-loop containing nucleoside triphosphate hydrolases"/>
    <property type="match status" value="1"/>
</dbReference>
<dbReference type="Gene3D" id="3.40.50.300">
    <property type="entry name" value="P-loop containing nucleotide triphosphate hydrolases"/>
    <property type="match status" value="1"/>
</dbReference>
<evidence type="ECO:0000256" key="1">
    <source>
        <dbReference type="ARBA" id="ARBA00006270"/>
    </source>
</evidence>
<dbReference type="CDD" id="cd00154">
    <property type="entry name" value="Rab"/>
    <property type="match status" value="1"/>
</dbReference>
<reference evidence="4" key="1">
    <citation type="submission" date="2014-03" db="EMBL/GenBank/DDBJ databases">
        <title>The sialotranscriptome of Amblyomma triste, Amblyomma parvum and Amblyomma cajennense ticks, uncovered by 454-based RNA-seq.</title>
        <authorList>
            <person name="Garcia G.R."/>
            <person name="Gardinassi L.G."/>
            <person name="Ribeiro J.M."/>
            <person name="Anatriello E."/>
            <person name="Ferreira B.R."/>
            <person name="Moreira H.N."/>
            <person name="Mafra C."/>
            <person name="Olegario M.M."/>
            <person name="Szabo P.J."/>
            <person name="Miranda-Santos I.K."/>
            <person name="Maruyama S.R."/>
        </authorList>
    </citation>
    <scope>NUCLEOTIDE SEQUENCE</scope>
    <source>
        <strain evidence="4">Uberlandia</strain>
        <tissue evidence="4">Salivary glands</tissue>
    </source>
</reference>
<evidence type="ECO:0000256" key="3">
    <source>
        <dbReference type="SAM" id="MobiDB-lite"/>
    </source>
</evidence>
<proteinExistence type="evidence at transcript level"/>
<name>A0A023FQ46_AMBCJ</name>
<dbReference type="InterPro" id="IPR001806">
    <property type="entry name" value="Small_GTPase"/>
</dbReference>
<dbReference type="AlphaFoldDB" id="A0A023FQ46"/>
<evidence type="ECO:0000313" key="4">
    <source>
        <dbReference type="EMBL" id="JAC23429.1"/>
    </source>
</evidence>
<dbReference type="GO" id="GO:0003924">
    <property type="term" value="F:GTPase activity"/>
    <property type="evidence" value="ECO:0007669"/>
    <property type="project" value="InterPro"/>
</dbReference>
<dbReference type="SMART" id="SM00176">
    <property type="entry name" value="RAN"/>
    <property type="match status" value="1"/>
</dbReference>
<organism evidence="4">
    <name type="scientific">Amblyomma cajennense</name>
    <name type="common">Cayenne tick</name>
    <name type="synonym">Acarus cajennensis</name>
    <dbReference type="NCBI Taxonomy" id="34607"/>
    <lineage>
        <taxon>Eukaryota</taxon>
        <taxon>Metazoa</taxon>
        <taxon>Ecdysozoa</taxon>
        <taxon>Arthropoda</taxon>
        <taxon>Chelicerata</taxon>
        <taxon>Arachnida</taxon>
        <taxon>Acari</taxon>
        <taxon>Parasitiformes</taxon>
        <taxon>Ixodida</taxon>
        <taxon>Ixodoidea</taxon>
        <taxon>Ixodidae</taxon>
        <taxon>Amblyomminae</taxon>
        <taxon>Amblyomma</taxon>
    </lineage>
</organism>
<feature type="compositionally biased region" description="Basic and acidic residues" evidence="3">
    <location>
        <begin position="11"/>
        <end position="22"/>
    </location>
</feature>
<dbReference type="PRINTS" id="PR00449">
    <property type="entry name" value="RASTRNSFRMNG"/>
</dbReference>
<dbReference type="NCBIfam" id="TIGR00231">
    <property type="entry name" value="small_GTP"/>
    <property type="match status" value="1"/>
</dbReference>
<evidence type="ECO:0000256" key="2">
    <source>
        <dbReference type="ARBA" id="ARBA00022741"/>
    </source>
</evidence>
<feature type="region of interest" description="Disordered" evidence="3">
    <location>
        <begin position="1"/>
        <end position="29"/>
    </location>
</feature>
<dbReference type="PROSITE" id="PS51419">
    <property type="entry name" value="RAB"/>
    <property type="match status" value="1"/>
</dbReference>
<keyword evidence="2" id="KW-0547">Nucleotide-binding</keyword>